<dbReference type="InterPro" id="IPR036397">
    <property type="entry name" value="RNaseH_sf"/>
</dbReference>
<dbReference type="InterPro" id="IPR001584">
    <property type="entry name" value="Integrase_cat-core"/>
</dbReference>
<evidence type="ECO:0000313" key="2">
    <source>
        <dbReference type="EMBL" id="OGD97304.1"/>
    </source>
</evidence>
<accession>A0A1F5GZS7</accession>
<dbReference type="Proteomes" id="UP000176740">
    <property type="component" value="Unassembled WGS sequence"/>
</dbReference>
<dbReference type="EMBL" id="MFBO01000035">
    <property type="protein sequence ID" value="OGD97304.1"/>
    <property type="molecule type" value="Genomic_DNA"/>
</dbReference>
<dbReference type="SUPFAM" id="SSF53098">
    <property type="entry name" value="Ribonuclease H-like"/>
    <property type="match status" value="1"/>
</dbReference>
<protein>
    <recommendedName>
        <fullName evidence="1">Integrase catalytic domain-containing protein</fullName>
    </recommendedName>
</protein>
<dbReference type="GO" id="GO:0003676">
    <property type="term" value="F:nucleic acid binding"/>
    <property type="evidence" value="ECO:0007669"/>
    <property type="project" value="InterPro"/>
</dbReference>
<feature type="domain" description="Integrase catalytic" evidence="1">
    <location>
        <begin position="159"/>
        <end position="340"/>
    </location>
</feature>
<dbReference type="Gene3D" id="3.30.420.10">
    <property type="entry name" value="Ribonuclease H-like superfamily/Ribonuclease H"/>
    <property type="match status" value="1"/>
</dbReference>
<comment type="caution">
    <text evidence="2">The sequence shown here is derived from an EMBL/GenBank/DDBJ whole genome shotgun (WGS) entry which is preliminary data.</text>
</comment>
<proteinExistence type="predicted"/>
<dbReference type="GO" id="GO:0015074">
    <property type="term" value="P:DNA integration"/>
    <property type="evidence" value="ECO:0007669"/>
    <property type="project" value="InterPro"/>
</dbReference>
<dbReference type="AlphaFoldDB" id="A0A1F5GZS7"/>
<reference evidence="2 3" key="1">
    <citation type="journal article" date="2016" name="Nat. Commun.">
        <title>Thousands of microbial genomes shed light on interconnected biogeochemical processes in an aquifer system.</title>
        <authorList>
            <person name="Anantharaman K."/>
            <person name="Brown C.T."/>
            <person name="Hug L.A."/>
            <person name="Sharon I."/>
            <person name="Castelle C.J."/>
            <person name="Probst A.J."/>
            <person name="Thomas B.C."/>
            <person name="Singh A."/>
            <person name="Wilkins M.J."/>
            <person name="Karaoz U."/>
            <person name="Brodie E.L."/>
            <person name="Williams K.H."/>
            <person name="Hubbard S.S."/>
            <person name="Banfield J.F."/>
        </authorList>
    </citation>
    <scope>NUCLEOTIDE SEQUENCE [LARGE SCALE GENOMIC DNA]</scope>
</reference>
<gene>
    <name evidence="2" type="ORF">A3A49_01130</name>
</gene>
<evidence type="ECO:0000313" key="3">
    <source>
        <dbReference type="Proteomes" id="UP000176740"/>
    </source>
</evidence>
<evidence type="ECO:0000259" key="1">
    <source>
        <dbReference type="PROSITE" id="PS50994"/>
    </source>
</evidence>
<organism evidence="2 3">
    <name type="scientific">Candidatus Curtissbacteria bacterium RIFCSPLOWO2_01_FULL_38_11b</name>
    <dbReference type="NCBI Taxonomy" id="1797725"/>
    <lineage>
        <taxon>Bacteria</taxon>
        <taxon>Candidatus Curtissiibacteriota</taxon>
    </lineage>
</organism>
<name>A0A1F5GZS7_9BACT</name>
<sequence length="381" mass="44376">MHSRRELTKIVARRYFGVNKKDKSVILDEFCSNCSYERKYAIKLLKRTFLYGPEKARQKRSKPSRYTYIKPTMKTLWEVCDYPSGTRLHAILPILVECGIAYGEINPNMKQQALLRQVSIATIDRMLQSELRTRRRRINGQTRGGKLKYEIPFAIDSGAIVSPGTLEIDLVVHCGESAMGEFINTLNSTDIVTGWYEAEAIMGKSQRAVDAALEQIEKRLPFPLAGIDSDNGTEFINWNLKRWAQRRRITFTRSRPYKKNDNAHIEQKNFTHVRKVIGYMRLDTKEQLEMLNDLYRNELRLYINFFQPSQKLVKKERVGSKIKRTYDVAKTPYQRVVENPDVSATLKRKLKAQYKQLNVFALKRTIDRKLKLIADTLRTPS</sequence>
<dbReference type="PROSITE" id="PS50994">
    <property type="entry name" value="INTEGRASE"/>
    <property type="match status" value="1"/>
</dbReference>
<dbReference type="InterPro" id="IPR012337">
    <property type="entry name" value="RNaseH-like_sf"/>
</dbReference>